<dbReference type="AlphaFoldDB" id="A0A2R4G3D2"/>
<dbReference type="EMBL" id="CP028341">
    <property type="protein sequence ID" value="AVT45346.1"/>
    <property type="molecule type" value="Genomic_DNA"/>
</dbReference>
<evidence type="ECO:0000313" key="1">
    <source>
        <dbReference type="EMBL" id="AVT45346.1"/>
    </source>
</evidence>
<accession>A0A2R4G3D2</accession>
<protein>
    <submittedName>
        <fullName evidence="1">Uncharacterized protein</fullName>
    </submittedName>
</protein>
<dbReference type="RefSeq" id="WP_107646237.1">
    <property type="nucleotide sequence ID" value="NZ_CP028341.1"/>
</dbReference>
<gene>
    <name evidence="1" type="ORF">C8077_05075</name>
</gene>
<name>A0A2R4G3D2_BIFAD</name>
<dbReference type="Proteomes" id="UP000241454">
    <property type="component" value="Chromosome"/>
</dbReference>
<proteinExistence type="predicted"/>
<reference evidence="1 2" key="1">
    <citation type="submission" date="2018-03" db="EMBL/GenBank/DDBJ databases">
        <authorList>
            <person name="Keele B.F."/>
        </authorList>
    </citation>
    <scope>NUCLEOTIDE SEQUENCE [LARGE SCALE GENOMIC DNA]</scope>
    <source>
        <strain evidence="1 2">1-11</strain>
    </source>
</reference>
<organism evidence="1 2">
    <name type="scientific">Bifidobacterium adolescentis</name>
    <dbReference type="NCBI Taxonomy" id="1680"/>
    <lineage>
        <taxon>Bacteria</taxon>
        <taxon>Bacillati</taxon>
        <taxon>Actinomycetota</taxon>
        <taxon>Actinomycetes</taxon>
        <taxon>Bifidobacteriales</taxon>
        <taxon>Bifidobacteriaceae</taxon>
        <taxon>Bifidobacterium</taxon>
    </lineage>
</organism>
<evidence type="ECO:0000313" key="2">
    <source>
        <dbReference type="Proteomes" id="UP000241454"/>
    </source>
</evidence>
<sequence length="192" mass="21959">MHALGAIIGGKNTDEAEDIIAPWSEWVDMPEHVVQTRSEFLAECHGHDMELIGRHVDHVNDMQWRKTMEDATGRLALADSQAFEIYAERSGLRFDENGNVVSTFNEDSFYDYYVFGGRWSDAVADIQGTTCRELAVICAHDERTRMLVDSLNAICWNGFHEGTIRRAAARETVARGVREHPDERIWFIDFHD</sequence>